<keyword evidence="3" id="KW-1003">Cell membrane</keyword>
<evidence type="ECO:0000256" key="1">
    <source>
        <dbReference type="ARBA" id="ARBA00004162"/>
    </source>
</evidence>
<dbReference type="RefSeq" id="WP_035999941.1">
    <property type="nucleotide sequence ID" value="NZ_CP053586.1"/>
</dbReference>
<evidence type="ECO:0000256" key="3">
    <source>
        <dbReference type="ARBA" id="ARBA00022475"/>
    </source>
</evidence>
<gene>
    <name evidence="9" type="ORF">HJG54_28190</name>
</gene>
<dbReference type="GO" id="GO:0015031">
    <property type="term" value="P:protein transport"/>
    <property type="evidence" value="ECO:0007669"/>
    <property type="project" value="UniProtKB-KW"/>
</dbReference>
<dbReference type="EMBL" id="CP053586">
    <property type="protein sequence ID" value="WNZ26316.1"/>
    <property type="molecule type" value="Genomic_DNA"/>
</dbReference>
<keyword evidence="4 7" id="KW-0812">Transmembrane</keyword>
<reference evidence="9" key="1">
    <citation type="submission" date="2020-05" db="EMBL/GenBank/DDBJ databases">
        <authorList>
            <person name="Zhu T."/>
            <person name="Keshari N."/>
            <person name="Lu X."/>
        </authorList>
    </citation>
    <scope>NUCLEOTIDE SEQUENCE</scope>
    <source>
        <strain evidence="9">NK1-12</strain>
    </source>
</reference>
<feature type="transmembrane region" description="Helical" evidence="8">
    <location>
        <begin position="16"/>
        <end position="37"/>
    </location>
</feature>
<dbReference type="Gene3D" id="3.30.420.270">
    <property type="match status" value="1"/>
</dbReference>
<organism evidence="9">
    <name type="scientific">Leptolyngbya sp. NK1-12</name>
    <dbReference type="NCBI Taxonomy" id="2547451"/>
    <lineage>
        <taxon>Bacteria</taxon>
        <taxon>Bacillati</taxon>
        <taxon>Cyanobacteriota</taxon>
        <taxon>Cyanophyceae</taxon>
        <taxon>Leptolyngbyales</taxon>
        <taxon>Leptolyngbyaceae</taxon>
        <taxon>Leptolyngbya group</taxon>
        <taxon>Leptolyngbya</taxon>
    </lineage>
</organism>
<comment type="subcellular location">
    <subcellularLocation>
        <location evidence="1">Cell membrane</location>
        <topology evidence="1">Single-pass membrane protein</topology>
    </subcellularLocation>
    <subcellularLocation>
        <location evidence="7">Cell membrane</location>
        <topology evidence="7">Single-pass type II membrane protein</topology>
    </subcellularLocation>
</comment>
<sequence>MHVPDDDGDEMPQINIVPMIDVVFALLTFFMMASLYLSRPQGLDINLPEASTAGTQTESEINITISPDGDIALNQQPIVVEQLPTAIRAIKGDSPTAFVVISGDVEVNYGRVIAVMDQLRSIEGVKIGVATQ</sequence>
<proteinExistence type="inferred from homology"/>
<evidence type="ECO:0000256" key="2">
    <source>
        <dbReference type="ARBA" id="ARBA00005811"/>
    </source>
</evidence>
<keyword evidence="7" id="KW-0813">Transport</keyword>
<name>A0AA96WP32_9CYAN</name>
<dbReference type="PANTHER" id="PTHR30558">
    <property type="entry name" value="EXBD MEMBRANE COMPONENT OF PMF-DRIVEN MACROMOLECULE IMPORT SYSTEM"/>
    <property type="match status" value="1"/>
</dbReference>
<evidence type="ECO:0000256" key="4">
    <source>
        <dbReference type="ARBA" id="ARBA00022692"/>
    </source>
</evidence>
<evidence type="ECO:0000256" key="6">
    <source>
        <dbReference type="ARBA" id="ARBA00023136"/>
    </source>
</evidence>
<evidence type="ECO:0000256" key="7">
    <source>
        <dbReference type="RuleBase" id="RU003879"/>
    </source>
</evidence>
<dbReference type="PANTHER" id="PTHR30558:SF3">
    <property type="entry name" value="BIOPOLYMER TRANSPORT PROTEIN EXBD-RELATED"/>
    <property type="match status" value="1"/>
</dbReference>
<dbReference type="Pfam" id="PF02472">
    <property type="entry name" value="ExbD"/>
    <property type="match status" value="1"/>
</dbReference>
<keyword evidence="5 8" id="KW-1133">Transmembrane helix</keyword>
<evidence type="ECO:0000256" key="8">
    <source>
        <dbReference type="SAM" id="Phobius"/>
    </source>
</evidence>
<dbReference type="GO" id="GO:0005886">
    <property type="term" value="C:plasma membrane"/>
    <property type="evidence" value="ECO:0007669"/>
    <property type="project" value="UniProtKB-SubCell"/>
</dbReference>
<evidence type="ECO:0000313" key="9">
    <source>
        <dbReference type="EMBL" id="WNZ26316.1"/>
    </source>
</evidence>
<dbReference type="AlphaFoldDB" id="A0AA96WP32"/>
<comment type="similarity">
    <text evidence="2 7">Belongs to the ExbD/TolR family.</text>
</comment>
<accession>A0AA96WP32</accession>
<evidence type="ECO:0000256" key="5">
    <source>
        <dbReference type="ARBA" id="ARBA00022989"/>
    </source>
</evidence>
<keyword evidence="7" id="KW-0653">Protein transport</keyword>
<keyword evidence="6 8" id="KW-0472">Membrane</keyword>
<protein>
    <submittedName>
        <fullName evidence="9">Biopolymer transporter ExbD</fullName>
    </submittedName>
</protein>
<dbReference type="GO" id="GO:0022857">
    <property type="term" value="F:transmembrane transporter activity"/>
    <property type="evidence" value="ECO:0007669"/>
    <property type="project" value="InterPro"/>
</dbReference>
<dbReference type="InterPro" id="IPR003400">
    <property type="entry name" value="ExbD"/>
</dbReference>